<dbReference type="OMA" id="GAGERMC"/>
<evidence type="ECO:0000256" key="8">
    <source>
        <dbReference type="ARBA" id="ARBA00023002"/>
    </source>
</evidence>
<dbReference type="Pfam" id="PF00067">
    <property type="entry name" value="p450"/>
    <property type="match status" value="1"/>
</dbReference>
<name>B8MUW9_TALSN</name>
<keyword evidence="11" id="KW-0472">Membrane</keyword>
<comment type="subcellular location">
    <subcellularLocation>
        <location evidence="2">Membrane</location>
    </subcellularLocation>
</comment>
<evidence type="ECO:0000256" key="5">
    <source>
        <dbReference type="ARBA" id="ARBA00022692"/>
    </source>
</evidence>
<protein>
    <submittedName>
        <fullName evidence="13">Benzoate 4-monooxygenase cytochrome P450, putative</fullName>
    </submittedName>
</protein>
<reference evidence="14" key="1">
    <citation type="journal article" date="2015" name="Genome Announc.">
        <title>Genome sequence of the AIDS-associated pathogen Penicillium marneffei (ATCC18224) and its near taxonomic relative Talaromyces stipitatus (ATCC10500).</title>
        <authorList>
            <person name="Nierman W.C."/>
            <person name="Fedorova-Abrams N.D."/>
            <person name="Andrianopoulos A."/>
        </authorList>
    </citation>
    <scope>NUCLEOTIDE SEQUENCE [LARGE SCALE GENOMIC DNA]</scope>
    <source>
        <strain evidence="14">ATCC 10500 / CBS 375.48 / QM 6759 / NRRL 1006</strain>
    </source>
</reference>
<dbReference type="AlphaFoldDB" id="B8MUW9"/>
<dbReference type="RefSeq" id="XP_002488493.1">
    <property type="nucleotide sequence ID" value="XM_002488448.1"/>
</dbReference>
<dbReference type="GO" id="GO:0020037">
    <property type="term" value="F:heme binding"/>
    <property type="evidence" value="ECO:0007669"/>
    <property type="project" value="InterPro"/>
</dbReference>
<dbReference type="InterPro" id="IPR001128">
    <property type="entry name" value="Cyt_P450"/>
</dbReference>
<dbReference type="GO" id="GO:0004497">
    <property type="term" value="F:monooxygenase activity"/>
    <property type="evidence" value="ECO:0007669"/>
    <property type="project" value="UniProtKB-KW"/>
</dbReference>
<dbReference type="EMBL" id="EQ962661">
    <property type="protein sequence ID" value="EED11737.1"/>
    <property type="molecule type" value="Genomic_DNA"/>
</dbReference>
<gene>
    <name evidence="13" type="ORF">TSTA_109160</name>
</gene>
<dbReference type="eggNOG" id="KOG0157">
    <property type="taxonomic scope" value="Eukaryota"/>
</dbReference>
<dbReference type="GeneID" id="8107148"/>
<evidence type="ECO:0000313" key="14">
    <source>
        <dbReference type="Proteomes" id="UP000001745"/>
    </source>
</evidence>
<keyword evidence="4 12" id="KW-0349">Heme</keyword>
<dbReference type="HOGENOM" id="CLU_001570_14_7_1"/>
<dbReference type="OrthoDB" id="6692864at2759"/>
<proteinExistence type="inferred from homology"/>
<dbReference type="InterPro" id="IPR036396">
    <property type="entry name" value="Cyt_P450_sf"/>
</dbReference>
<dbReference type="GO" id="GO:0005506">
    <property type="term" value="F:iron ion binding"/>
    <property type="evidence" value="ECO:0007669"/>
    <property type="project" value="InterPro"/>
</dbReference>
<evidence type="ECO:0000256" key="10">
    <source>
        <dbReference type="ARBA" id="ARBA00023033"/>
    </source>
</evidence>
<dbReference type="InterPro" id="IPR002403">
    <property type="entry name" value="Cyt_P450_E_grp-IV"/>
</dbReference>
<dbReference type="SUPFAM" id="SSF48264">
    <property type="entry name" value="Cytochrome P450"/>
    <property type="match status" value="1"/>
</dbReference>
<organism evidence="13 14">
    <name type="scientific">Talaromyces stipitatus (strain ATCC 10500 / CBS 375.48 / QM 6759 / NRRL 1006)</name>
    <name type="common">Penicillium stipitatum</name>
    <dbReference type="NCBI Taxonomy" id="441959"/>
    <lineage>
        <taxon>Eukaryota</taxon>
        <taxon>Fungi</taxon>
        <taxon>Dikarya</taxon>
        <taxon>Ascomycota</taxon>
        <taxon>Pezizomycotina</taxon>
        <taxon>Eurotiomycetes</taxon>
        <taxon>Eurotiomycetidae</taxon>
        <taxon>Eurotiales</taxon>
        <taxon>Trichocomaceae</taxon>
        <taxon>Talaromyces</taxon>
        <taxon>Talaromyces sect. Talaromyces</taxon>
    </lineage>
</organism>
<evidence type="ECO:0000256" key="4">
    <source>
        <dbReference type="ARBA" id="ARBA00022617"/>
    </source>
</evidence>
<evidence type="ECO:0000256" key="7">
    <source>
        <dbReference type="ARBA" id="ARBA00022989"/>
    </source>
</evidence>
<keyword evidence="6 12" id="KW-0479">Metal-binding</keyword>
<evidence type="ECO:0000256" key="1">
    <source>
        <dbReference type="ARBA" id="ARBA00001971"/>
    </source>
</evidence>
<comment type="cofactor">
    <cofactor evidence="1 12">
        <name>heme</name>
        <dbReference type="ChEBI" id="CHEBI:30413"/>
    </cofactor>
</comment>
<keyword evidence="8" id="KW-0560">Oxidoreductase</keyword>
<dbReference type="GO" id="GO:0016020">
    <property type="term" value="C:membrane"/>
    <property type="evidence" value="ECO:0007669"/>
    <property type="project" value="UniProtKB-SubCell"/>
</dbReference>
<dbReference type="VEuPathDB" id="FungiDB:TSTA_109160"/>
<sequence length="267" mass="30162">MVCLGILAAAGLGAVGFITYFHHGEHHLHGTMESCRLKPESQIIASSLLSPCKGRELTPAKKRVLHEDAQLLVVARSDTTSIVYALYKLALHPQKTIKELREAISASLPEGETEIRTQHIQDLNILNGIINETLRLYPPIPTALWRLTPAEGVWIDEETYIPGNVVVSTPHYVLGRSEDLYERPDDFIPERWYSKREMIKYEDSCVGRPLAMLNLRMTLAKLIHTYDISLPSSMTTEEVQAAMKGNMKDNFALMPGQLNLIFKRREQ</sequence>
<evidence type="ECO:0000256" key="11">
    <source>
        <dbReference type="ARBA" id="ARBA00023136"/>
    </source>
</evidence>
<dbReference type="PANTHER" id="PTHR24305:SF112">
    <property type="entry name" value="L-ORNITHINE-N5-MONOOXYGENASE (EUROFUNG)"/>
    <property type="match status" value="1"/>
</dbReference>
<dbReference type="STRING" id="441959.B8MUW9"/>
<keyword evidence="9 12" id="KW-0408">Iron</keyword>
<evidence type="ECO:0000256" key="2">
    <source>
        <dbReference type="ARBA" id="ARBA00004370"/>
    </source>
</evidence>
<keyword evidence="7" id="KW-1133">Transmembrane helix</keyword>
<dbReference type="InterPro" id="IPR050121">
    <property type="entry name" value="Cytochrome_P450_monoxygenase"/>
</dbReference>
<dbReference type="Gene3D" id="1.10.630.10">
    <property type="entry name" value="Cytochrome P450"/>
    <property type="match status" value="1"/>
</dbReference>
<accession>B8MUW9</accession>
<evidence type="ECO:0000313" key="13">
    <source>
        <dbReference type="EMBL" id="EED11737.1"/>
    </source>
</evidence>
<evidence type="ECO:0000256" key="3">
    <source>
        <dbReference type="ARBA" id="ARBA00010617"/>
    </source>
</evidence>
<keyword evidence="14" id="KW-1185">Reference proteome</keyword>
<evidence type="ECO:0000256" key="6">
    <source>
        <dbReference type="ARBA" id="ARBA00022723"/>
    </source>
</evidence>
<dbReference type="GO" id="GO:0016705">
    <property type="term" value="F:oxidoreductase activity, acting on paired donors, with incorporation or reduction of molecular oxygen"/>
    <property type="evidence" value="ECO:0007669"/>
    <property type="project" value="InterPro"/>
</dbReference>
<feature type="binding site" description="axial binding residue" evidence="12">
    <location>
        <position position="205"/>
    </location>
    <ligand>
        <name>heme</name>
        <dbReference type="ChEBI" id="CHEBI:30413"/>
    </ligand>
    <ligandPart>
        <name>Fe</name>
        <dbReference type="ChEBI" id="CHEBI:18248"/>
    </ligandPart>
</feature>
<dbReference type="PRINTS" id="PR00465">
    <property type="entry name" value="EP450IV"/>
</dbReference>
<dbReference type="InParanoid" id="B8MUW9"/>
<keyword evidence="5" id="KW-0812">Transmembrane</keyword>
<dbReference type="PhylomeDB" id="B8MUW9"/>
<keyword evidence="10 13" id="KW-0503">Monooxygenase</keyword>
<evidence type="ECO:0000256" key="12">
    <source>
        <dbReference type="PIRSR" id="PIRSR602403-1"/>
    </source>
</evidence>
<evidence type="ECO:0000256" key="9">
    <source>
        <dbReference type="ARBA" id="ARBA00023004"/>
    </source>
</evidence>
<comment type="similarity">
    <text evidence="3">Belongs to the cytochrome P450 family.</text>
</comment>
<dbReference type="Proteomes" id="UP000001745">
    <property type="component" value="Unassembled WGS sequence"/>
</dbReference>
<dbReference type="PANTHER" id="PTHR24305">
    <property type="entry name" value="CYTOCHROME P450"/>
    <property type="match status" value="1"/>
</dbReference>